<keyword evidence="1 3" id="KW-0732">Signal</keyword>
<dbReference type="PANTHER" id="PTHR31836">
    <property type="match status" value="1"/>
</dbReference>
<dbReference type="SUPFAM" id="SSF50685">
    <property type="entry name" value="Barwin-like endoglucanases"/>
    <property type="match status" value="1"/>
</dbReference>
<evidence type="ECO:0000256" key="3">
    <source>
        <dbReference type="SAM" id="SignalP"/>
    </source>
</evidence>
<sequence>MSFTKCLVLVLSVVASVNALATPHAIRHSVHHRSIAARAAEPRSANVPVLDIAARAPANRRRCRPRPTGSTSVAVTPTTSVPINAAPIPSDTPTSSTRAPETTRPPQTTTRAAPTTTNSPRPTTTSRPPATTTASNNNGGGGGGGAPGGFLAGTQSGQGTFYDTGLGACGGVNKDTDFIAAVSMHLFDNFPGAGNNPNKNPVCGRRIRASRGGASVTITVVDRCVGCALTDLDFSPSAFDALTNGNRGLGRVQITWEWA</sequence>
<evidence type="ECO:0000313" key="6">
    <source>
        <dbReference type="Proteomes" id="UP001140091"/>
    </source>
</evidence>
<dbReference type="AlphaFoldDB" id="A0A9W8JE53"/>
<dbReference type="InterPro" id="IPR009009">
    <property type="entry name" value="RlpA-like_DPBB"/>
</dbReference>
<feature type="chain" id="PRO_5040983458" description="RlpA-like protein double-psi beta-barrel domain-containing protein" evidence="3">
    <location>
        <begin position="20"/>
        <end position="259"/>
    </location>
</feature>
<accession>A0A9W8JE53</accession>
<reference evidence="5" key="1">
    <citation type="submission" date="2022-06" db="EMBL/GenBank/DDBJ databases">
        <title>Genome Sequence of Candolleomyces eurysporus.</title>
        <authorList>
            <person name="Buettner E."/>
        </authorList>
    </citation>
    <scope>NUCLEOTIDE SEQUENCE</scope>
    <source>
        <strain evidence="5">VTCC 930004</strain>
    </source>
</reference>
<comment type="caution">
    <text evidence="5">The sequence shown here is derived from an EMBL/GenBank/DDBJ whole genome shotgun (WGS) entry which is preliminary data.</text>
</comment>
<evidence type="ECO:0000313" key="5">
    <source>
        <dbReference type="EMBL" id="KAJ2931169.1"/>
    </source>
</evidence>
<dbReference type="CDD" id="cd22191">
    <property type="entry name" value="DPBB_RlpA_EXP_N-like"/>
    <property type="match status" value="1"/>
</dbReference>
<feature type="region of interest" description="Disordered" evidence="2">
    <location>
        <begin position="58"/>
        <end position="152"/>
    </location>
</feature>
<dbReference type="Gene3D" id="2.40.40.10">
    <property type="entry name" value="RlpA-like domain"/>
    <property type="match status" value="1"/>
</dbReference>
<dbReference type="Proteomes" id="UP001140091">
    <property type="component" value="Unassembled WGS sequence"/>
</dbReference>
<feature type="non-terminal residue" evidence="5">
    <location>
        <position position="1"/>
    </location>
</feature>
<dbReference type="InterPro" id="IPR051477">
    <property type="entry name" value="Expansin_CellWall"/>
</dbReference>
<dbReference type="EMBL" id="JANBPK010000810">
    <property type="protein sequence ID" value="KAJ2931169.1"/>
    <property type="molecule type" value="Genomic_DNA"/>
</dbReference>
<proteinExistence type="predicted"/>
<feature type="compositionally biased region" description="Low complexity" evidence="2">
    <location>
        <begin position="97"/>
        <end position="137"/>
    </location>
</feature>
<evidence type="ECO:0000259" key="4">
    <source>
        <dbReference type="Pfam" id="PF03330"/>
    </source>
</evidence>
<dbReference type="OrthoDB" id="623670at2759"/>
<dbReference type="InterPro" id="IPR036908">
    <property type="entry name" value="RlpA-like_sf"/>
</dbReference>
<feature type="signal peptide" evidence="3">
    <location>
        <begin position="1"/>
        <end position="19"/>
    </location>
</feature>
<feature type="compositionally biased region" description="Low complexity" evidence="2">
    <location>
        <begin position="66"/>
        <end position="82"/>
    </location>
</feature>
<gene>
    <name evidence="5" type="ORF">H1R20_g5936</name>
</gene>
<organism evidence="5 6">
    <name type="scientific">Candolleomyces eurysporus</name>
    <dbReference type="NCBI Taxonomy" id="2828524"/>
    <lineage>
        <taxon>Eukaryota</taxon>
        <taxon>Fungi</taxon>
        <taxon>Dikarya</taxon>
        <taxon>Basidiomycota</taxon>
        <taxon>Agaricomycotina</taxon>
        <taxon>Agaricomycetes</taxon>
        <taxon>Agaricomycetidae</taxon>
        <taxon>Agaricales</taxon>
        <taxon>Agaricineae</taxon>
        <taxon>Psathyrellaceae</taxon>
        <taxon>Candolleomyces</taxon>
    </lineage>
</organism>
<name>A0A9W8JE53_9AGAR</name>
<keyword evidence="6" id="KW-1185">Reference proteome</keyword>
<feature type="domain" description="RlpA-like protein double-psi beta-barrel" evidence="4">
    <location>
        <begin position="185"/>
        <end position="254"/>
    </location>
</feature>
<dbReference type="Pfam" id="PF03330">
    <property type="entry name" value="DPBB_1"/>
    <property type="match status" value="1"/>
</dbReference>
<evidence type="ECO:0000256" key="1">
    <source>
        <dbReference type="ARBA" id="ARBA00022729"/>
    </source>
</evidence>
<evidence type="ECO:0000256" key="2">
    <source>
        <dbReference type="SAM" id="MobiDB-lite"/>
    </source>
</evidence>
<feature type="compositionally biased region" description="Gly residues" evidence="2">
    <location>
        <begin position="138"/>
        <end position="151"/>
    </location>
</feature>
<dbReference type="PANTHER" id="PTHR31836:SF28">
    <property type="entry name" value="SRCR DOMAIN-CONTAINING PROTEIN-RELATED"/>
    <property type="match status" value="1"/>
</dbReference>
<protein>
    <recommendedName>
        <fullName evidence="4">RlpA-like protein double-psi beta-barrel domain-containing protein</fullName>
    </recommendedName>
</protein>